<evidence type="ECO:0000256" key="1">
    <source>
        <dbReference type="SAM" id="Phobius"/>
    </source>
</evidence>
<gene>
    <name evidence="2" type="ORF">UY44_C0009G0022</name>
</gene>
<name>A0A0G1YQ68_9BACT</name>
<keyword evidence="1" id="KW-1133">Transmembrane helix</keyword>
<evidence type="ECO:0000313" key="3">
    <source>
        <dbReference type="Proteomes" id="UP000033965"/>
    </source>
</evidence>
<dbReference type="Proteomes" id="UP000033965">
    <property type="component" value="Unassembled WGS sequence"/>
</dbReference>
<proteinExistence type="predicted"/>
<dbReference type="AlphaFoldDB" id="A0A0G1YQ68"/>
<protein>
    <submittedName>
        <fullName evidence="2">Uncharacterized protein</fullName>
    </submittedName>
</protein>
<comment type="caution">
    <text evidence="2">The sequence shown here is derived from an EMBL/GenBank/DDBJ whole genome shotgun (WGS) entry which is preliminary data.</text>
</comment>
<reference evidence="2" key="1">
    <citation type="journal article" date="2015" name="Nature">
        <title>rRNA introns, odd ribosomes, and small enigmatic genomes across a large radiation of phyla.</title>
        <authorList>
            <person name="Brown C.T."/>
            <person name="Hug L.A."/>
            <person name="Thomas B.C."/>
            <person name="Sharon I."/>
            <person name="Castelle C.J."/>
            <person name="Singh A."/>
            <person name="Wilkins M.J."/>
            <person name="Williams K.H."/>
            <person name="Banfield J.F."/>
        </authorList>
    </citation>
    <scope>NUCLEOTIDE SEQUENCE [LARGE SCALE GENOMIC DNA]</scope>
</reference>
<keyword evidence="1" id="KW-0472">Membrane</keyword>
<dbReference type="EMBL" id="LCPZ01000009">
    <property type="protein sequence ID" value="KKW08509.1"/>
    <property type="molecule type" value="Genomic_DNA"/>
</dbReference>
<evidence type="ECO:0000313" key="2">
    <source>
        <dbReference type="EMBL" id="KKW08509.1"/>
    </source>
</evidence>
<sequence>MKSPWQSATAKKNAGQIMMFALVFMAIMLTMSVTLIAMAGLHARAERRAAAGLAALKLAEAGVDKAIYELNQNQNFTGESDVPIPGGAFSTTVTTIDANNKQIISTGRASFGGAPATSTVSAVAAIDLETVSFQFGVQVGEGGLEMKNNSRINGNVFANGSISGSGIVTGDATTASSSALAGPTSISGITVWGAARSDSVLDCVIGQDAFYQTTNTCAVAGAEHPGTPAPDPQPFPVSDAQIAGWENAAAAGGVIVGDYLLPGDESASLGPIKIEGNLTVENSAALLLNGPVWVQGNVVLKNNSVIQNSAALGAGGTVLLADDPAARSVRGTMTIENGVVIAGNGNVGNYPLLISLYSGSGKAIAVKNNTSSTIFYAPYGTIEVSNNSSPIQLTANRIEIENNATVNYTTGLQNALFTSGPGGSWVYKPGTYVIVKN</sequence>
<keyword evidence="1" id="KW-0812">Transmembrane</keyword>
<feature type="transmembrane region" description="Helical" evidence="1">
    <location>
        <begin position="20"/>
        <end position="41"/>
    </location>
</feature>
<organism evidence="2 3">
    <name type="scientific">Candidatus Kaiserbacteria bacterium GW2011_GWA2_49_19</name>
    <dbReference type="NCBI Taxonomy" id="1618669"/>
    <lineage>
        <taxon>Bacteria</taxon>
        <taxon>Candidatus Kaiseribacteriota</taxon>
    </lineage>
</organism>
<accession>A0A0G1YQ68</accession>